<evidence type="ECO:0000256" key="1">
    <source>
        <dbReference type="ARBA" id="ARBA00023015"/>
    </source>
</evidence>
<sequence length="306" mass="35522">MKNSIHLKYLIVNESDQLWGLTINSVGYQSITPQTVYPPRNHPTRYLFSTERGRILDEYQLLYITKGNGKFISNSIETKKFQSVKDGTIFLLFPGEWHNYMPDKNTGWDEYWIGFNGINIDNRVANGFFNQKKPIFQVGLNDQIVALYKQAIEIAAEQKSGFQQMLAGIVNHLLGLAYSLDKNYSYEGSEVINHVNKAKILILENFRDIKPKDIANELNMSYSSFRKVFKEYTGFAPLQYIQELKIQKSKELLTNTAIPVKEIAYLMGFENQEYFFTAFKKKTNITPLEHRRFTQGVWEDNTNNGF</sequence>
<protein>
    <recommendedName>
        <fullName evidence="4">HTH araC/xylS-type domain-containing protein</fullName>
    </recommendedName>
</protein>
<dbReference type="InterPro" id="IPR037923">
    <property type="entry name" value="HTH-like"/>
</dbReference>
<dbReference type="EMBL" id="FLUL01000001">
    <property type="protein sequence ID" value="SBV92269.1"/>
    <property type="molecule type" value="Genomic_DNA"/>
</dbReference>
<dbReference type="InterPro" id="IPR009057">
    <property type="entry name" value="Homeodomain-like_sf"/>
</dbReference>
<evidence type="ECO:0000259" key="4">
    <source>
        <dbReference type="PROSITE" id="PS01124"/>
    </source>
</evidence>
<evidence type="ECO:0000256" key="3">
    <source>
        <dbReference type="ARBA" id="ARBA00023163"/>
    </source>
</evidence>
<proteinExistence type="predicted"/>
<dbReference type="PANTHER" id="PTHR43280:SF30">
    <property type="entry name" value="MMSAB OPERON REGULATORY PROTEIN"/>
    <property type="match status" value="1"/>
</dbReference>
<dbReference type="PRINTS" id="PR00032">
    <property type="entry name" value="HTHARAC"/>
</dbReference>
<keyword evidence="2" id="KW-0238">DNA-binding</keyword>
<dbReference type="Gene3D" id="2.60.120.280">
    <property type="entry name" value="Regulatory protein AraC"/>
    <property type="match status" value="1"/>
</dbReference>
<keyword evidence="3" id="KW-0804">Transcription</keyword>
<dbReference type="InterPro" id="IPR020449">
    <property type="entry name" value="Tscrpt_reg_AraC-type_HTH"/>
</dbReference>
<dbReference type="SMART" id="SM00342">
    <property type="entry name" value="HTH_ARAC"/>
    <property type="match status" value="1"/>
</dbReference>
<dbReference type="InterPro" id="IPR018060">
    <property type="entry name" value="HTH_AraC"/>
</dbReference>
<dbReference type="RefSeq" id="WP_296946479.1">
    <property type="nucleotide sequence ID" value="NZ_LT599021.1"/>
</dbReference>
<dbReference type="InterPro" id="IPR018062">
    <property type="entry name" value="HTH_AraC-typ_CS"/>
</dbReference>
<feature type="domain" description="HTH araC/xylS-type" evidence="4">
    <location>
        <begin position="196"/>
        <end position="293"/>
    </location>
</feature>
<dbReference type="SUPFAM" id="SSF46689">
    <property type="entry name" value="Homeodomain-like"/>
    <property type="match status" value="2"/>
</dbReference>
<keyword evidence="1" id="KW-0805">Transcription regulation</keyword>
<dbReference type="PANTHER" id="PTHR43280">
    <property type="entry name" value="ARAC-FAMILY TRANSCRIPTIONAL REGULATOR"/>
    <property type="match status" value="1"/>
</dbReference>
<dbReference type="PROSITE" id="PS00041">
    <property type="entry name" value="HTH_ARAC_FAMILY_1"/>
    <property type="match status" value="1"/>
</dbReference>
<dbReference type="GO" id="GO:0043565">
    <property type="term" value="F:sequence-specific DNA binding"/>
    <property type="evidence" value="ECO:0007669"/>
    <property type="project" value="InterPro"/>
</dbReference>
<dbReference type="SUPFAM" id="SSF51215">
    <property type="entry name" value="Regulatory protein AraC"/>
    <property type="match status" value="1"/>
</dbReference>
<accession>A0A212IYI6</accession>
<organism evidence="5">
    <name type="scientific">uncultured Dysgonomonas sp</name>
    <dbReference type="NCBI Taxonomy" id="206096"/>
    <lineage>
        <taxon>Bacteria</taxon>
        <taxon>Pseudomonadati</taxon>
        <taxon>Bacteroidota</taxon>
        <taxon>Bacteroidia</taxon>
        <taxon>Bacteroidales</taxon>
        <taxon>Dysgonomonadaceae</taxon>
        <taxon>Dysgonomonas</taxon>
        <taxon>environmental samples</taxon>
    </lineage>
</organism>
<dbReference type="PROSITE" id="PS01124">
    <property type="entry name" value="HTH_ARAC_FAMILY_2"/>
    <property type="match status" value="1"/>
</dbReference>
<dbReference type="Pfam" id="PF12833">
    <property type="entry name" value="HTH_18"/>
    <property type="match status" value="1"/>
</dbReference>
<dbReference type="InterPro" id="IPR003313">
    <property type="entry name" value="AraC-bd"/>
</dbReference>
<evidence type="ECO:0000313" key="5">
    <source>
        <dbReference type="EMBL" id="SBV92269.1"/>
    </source>
</evidence>
<dbReference type="Pfam" id="PF02311">
    <property type="entry name" value="AraC_binding"/>
    <property type="match status" value="1"/>
</dbReference>
<dbReference type="AlphaFoldDB" id="A0A212IYI6"/>
<dbReference type="GO" id="GO:0003700">
    <property type="term" value="F:DNA-binding transcription factor activity"/>
    <property type="evidence" value="ECO:0007669"/>
    <property type="project" value="InterPro"/>
</dbReference>
<evidence type="ECO:0000256" key="2">
    <source>
        <dbReference type="ARBA" id="ARBA00023125"/>
    </source>
</evidence>
<gene>
    <name evidence="5" type="ORF">KL86DYS2_10334</name>
</gene>
<dbReference type="Gene3D" id="1.10.10.60">
    <property type="entry name" value="Homeodomain-like"/>
    <property type="match status" value="2"/>
</dbReference>
<reference evidence="5" key="1">
    <citation type="submission" date="2016-04" db="EMBL/GenBank/DDBJ databases">
        <authorList>
            <person name="Evans L.H."/>
            <person name="Alamgir A."/>
            <person name="Owens N."/>
            <person name="Weber N.D."/>
            <person name="Virtaneva K."/>
            <person name="Barbian K."/>
            <person name="Babar A."/>
            <person name="Rosenke K."/>
        </authorList>
    </citation>
    <scope>NUCLEOTIDE SEQUENCE</scope>
    <source>
        <strain evidence="5">86-2</strain>
    </source>
</reference>
<name>A0A212IYI6_9BACT</name>